<feature type="region of interest" description="Disordered" evidence="1">
    <location>
        <begin position="1331"/>
        <end position="1351"/>
    </location>
</feature>
<feature type="transmembrane region" description="Helical" evidence="2">
    <location>
        <begin position="151"/>
        <end position="169"/>
    </location>
</feature>
<feature type="compositionally biased region" description="Polar residues" evidence="1">
    <location>
        <begin position="1331"/>
        <end position="1345"/>
    </location>
</feature>
<dbReference type="InterPro" id="IPR058112">
    <property type="entry name" value="CD3337_EF1877-like"/>
</dbReference>
<dbReference type="NCBIfam" id="NF046089">
    <property type="entry name" value="CD3337_EF1877"/>
    <property type="match status" value="1"/>
</dbReference>
<organism evidence="3 4">
    <name type="scientific">Paenibacillus sonchi</name>
    <dbReference type="NCBI Taxonomy" id="373687"/>
    <lineage>
        <taxon>Bacteria</taxon>
        <taxon>Bacillati</taxon>
        <taxon>Bacillota</taxon>
        <taxon>Bacilli</taxon>
        <taxon>Bacillales</taxon>
        <taxon>Paenibacillaceae</taxon>
        <taxon>Paenibacillus</taxon>
        <taxon>Paenibacillus sonchi group</taxon>
    </lineage>
</organism>
<dbReference type="EMBL" id="CP068596">
    <property type="protein sequence ID" value="QQZ64625.1"/>
    <property type="molecule type" value="Genomic_DNA"/>
</dbReference>
<protein>
    <submittedName>
        <fullName evidence="3">Uncharacterized protein</fullName>
    </submittedName>
</protein>
<reference evidence="3 4" key="1">
    <citation type="submission" date="2021-01" db="EMBL/GenBank/DDBJ databases">
        <title>Whole genome sequence of Paenibacillus sonchi LMG 24727 for comparative genomics.</title>
        <authorList>
            <person name="Lee G."/>
            <person name="Kim M.-J."/>
            <person name="Lim K."/>
            <person name="Shin J.-H."/>
        </authorList>
    </citation>
    <scope>NUCLEOTIDE SEQUENCE [LARGE SCALE GENOMIC DNA]</scope>
    <source>
        <strain evidence="3 4">LMG 24727</strain>
        <plasmid evidence="3 4">unnamed1</plasmid>
    </source>
</reference>
<keyword evidence="2" id="KW-0812">Transmembrane</keyword>
<keyword evidence="2" id="KW-1133">Transmembrane helix</keyword>
<evidence type="ECO:0000256" key="1">
    <source>
        <dbReference type="SAM" id="MobiDB-lite"/>
    </source>
</evidence>
<feature type="transmembrane region" description="Helical" evidence="2">
    <location>
        <begin position="402"/>
        <end position="419"/>
    </location>
</feature>
<feature type="transmembrane region" description="Helical" evidence="2">
    <location>
        <begin position="303"/>
        <end position="325"/>
    </location>
</feature>
<name>A0A974PJ23_9BACL</name>
<evidence type="ECO:0000313" key="4">
    <source>
        <dbReference type="Proteomes" id="UP000595841"/>
    </source>
</evidence>
<dbReference type="Proteomes" id="UP000595841">
    <property type="component" value="Plasmid unnamed1"/>
</dbReference>
<evidence type="ECO:0000256" key="2">
    <source>
        <dbReference type="SAM" id="Phobius"/>
    </source>
</evidence>
<geneLocation type="plasmid" evidence="3 4">
    <name>unnamed1</name>
</geneLocation>
<evidence type="ECO:0000313" key="3">
    <source>
        <dbReference type="EMBL" id="QQZ64625.1"/>
    </source>
</evidence>
<keyword evidence="2" id="KW-0472">Membrane</keyword>
<keyword evidence="3" id="KW-0614">Plasmid</keyword>
<dbReference type="RefSeq" id="WP_202677765.1">
    <property type="nucleotide sequence ID" value="NZ_CP068596.1"/>
</dbReference>
<keyword evidence="4" id="KW-1185">Reference proteome</keyword>
<feature type="transmembrane region" description="Helical" evidence="2">
    <location>
        <begin position="181"/>
        <end position="201"/>
    </location>
</feature>
<sequence>MKEKSSSLGLKRSKYTTWVLSIVLFFILVASVPAGVVYASSLDTMVPSDTNTDANYNRYGVSHYSFQTLSEDHHFWQVGAVAKDGIVGAYDSILSATFLAIVQITRFFNFVSREAFTFSMMDALIDGIAEIIRQVTGVNTGFITSGGLFDSLGGIAVMITAAYILWLMVKTRFLDGMQQAFSFLIALIVIIGFFANAGPMLKGANNAVSSVGTVIYSALAKATGLSTNSANGVVIISEQVWNELVIRPYTMLQFDSSDLATKDPVLLDQVLKSQPFSDERQAVLASAASKYPAVGQVRSSEQMIMILVFFIFSAIILGLFTYWAILTIFMRFKLLSHAAVMSVTLIGALLPGREAGVAVLRSQFTKLIGYVVMTAMTMFMLDLSLVMGHFTYDVVFKVGKGWFLALFLESIMIFVIFKYRNEITQVFGKATGIPSNLPRPKSTVADALQRNVTRTLYNTAANKVGGLFNRRGREGVPASFSPSALSRAHNSLNDATSASMMLRYQREREAAESMATEEGQEVQHTPFVQRVNENLRNGAKNPFRGMDKEWKEEQQRLKNVQDDKGNMKEAILTQGIVDGMNDQEAAAVIYGNEHAIRKAATYMVERPKRVGEQMARAKSLNRDHQLKTSVDDFCMIQLFDRYKVDYKQAVEASHVSGDPVKHSDFVKNMDARFGEAGLNNTTKVNNTMLHRNSRISIAPMFEDMPEFQQVKMKLLHANEALRRISPPTEGVELPLPVHLTAPISTQHLLSQMPKVSSGDIVSQMHERSAAIRQSLIPTQVTPIVNMPESYLRKPAARLENDIKNVAPLASIQQLPLSTEHVKASLPRLPKNTIAGQIEKQRRELHEQLVQSLPVQDTSAQLIPSPRVAITGLIHPKVIQLPKLSSGGIRQQLMDQKNSIVRQAFQESRLSVDAIQQRGKHMFPTQKKPSQQHLGSRSTIQNETSVQSRFKVIGNPKGIADVQAVQQESKHLFSSYGKMPQQHLGSRSTIQNETSMQSRFKVIGNPKGIADIQAGSGVPPKLQKNVQITQQTELKRLNPVVLTGSQTDVRVIAKKRLTPQIPKMADMNAGIQASKQVTSTTVSQEQLQRFRINRSQQTKMDLKQVRINDPRLKMFLDHRDHVFPELFSNSRLASSSLKVHKDSHKLQVNTKAVQFKDSSLKASMEQSKAALLAAGSTSSVSTKNIQARKLYKVNVNRVDGLKVNISDPAPQPKLDPLLSRSETVKQTVSRNVNLQRKQITNMGIKSVNFKNAELKFKVEQTKAAIVNSSSIVSTKIETKPVQNLEKAMKLKQKVSPSMSDGLEDELKHLKTMERARRISPVSTTAENISKLVQSKAQAARQSTVKTNPGEPV</sequence>
<accession>A0A974PJ23</accession>
<gene>
    <name evidence="3" type="ORF">JI735_33790</name>
</gene>
<proteinExistence type="predicted"/>
<feature type="transmembrane region" description="Helical" evidence="2">
    <location>
        <begin position="370"/>
        <end position="390"/>
    </location>
</feature>
<feature type="transmembrane region" description="Helical" evidence="2">
    <location>
        <begin position="332"/>
        <end position="350"/>
    </location>
</feature>
<dbReference type="KEGG" id="pson:JI735_33790"/>